<evidence type="ECO:0000313" key="1">
    <source>
        <dbReference type="EMBL" id="EJB34570.1"/>
    </source>
</evidence>
<gene>
    <name evidence="1" type="ORF">HPNQ4076_0818</name>
</gene>
<organism evidence="1 2">
    <name type="scientific">Helicobacter pylori NQ4076</name>
    <dbReference type="NCBI Taxonomy" id="992029"/>
    <lineage>
        <taxon>Bacteria</taxon>
        <taxon>Pseudomonadati</taxon>
        <taxon>Campylobacterota</taxon>
        <taxon>Epsilonproteobacteria</taxon>
        <taxon>Campylobacterales</taxon>
        <taxon>Helicobacteraceae</taxon>
        <taxon>Helicobacter</taxon>
    </lineage>
</organism>
<dbReference type="AlphaFoldDB" id="J0J950"/>
<dbReference type="Proteomes" id="UP000004074">
    <property type="component" value="Unassembled WGS sequence"/>
</dbReference>
<accession>J0J950</accession>
<name>J0J950_HELPX</name>
<proteinExistence type="predicted"/>
<dbReference type="EMBL" id="AKNX01000002">
    <property type="protein sequence ID" value="EJB34570.1"/>
    <property type="molecule type" value="Genomic_DNA"/>
</dbReference>
<sequence length="63" mass="7350">MGKPNNNATKLPIVPGAFLEYPLKKRVKKHARQPNLSNYCLKFFLKSWHFSILFGLKSDFLKQ</sequence>
<protein>
    <submittedName>
        <fullName evidence="1">Uncharacterized protein</fullName>
    </submittedName>
</protein>
<evidence type="ECO:0000313" key="2">
    <source>
        <dbReference type="Proteomes" id="UP000004074"/>
    </source>
</evidence>
<comment type="caution">
    <text evidence="1">The sequence shown here is derived from an EMBL/GenBank/DDBJ whole genome shotgun (WGS) entry which is preliminary data.</text>
</comment>
<reference evidence="1 2" key="1">
    <citation type="journal article" date="2013" name="Pathog. Dis.">
        <title>Genome sequences of 65 Helicobacter pylori strains isolated from asymptomatic individuals and patients with gastric cancer, peptic ulcer disease, or gastritis.</title>
        <authorList>
            <person name="Blanchard T.G."/>
            <person name="Czinn S.J."/>
            <person name="Correa P."/>
            <person name="Nakazawa T."/>
            <person name="Keelan M."/>
            <person name="Morningstar L."/>
            <person name="Santana-Cruz I."/>
            <person name="Maroo A."/>
            <person name="McCracken C."/>
            <person name="Shefchek K."/>
            <person name="Daugherty S."/>
            <person name="Song Y."/>
            <person name="Fraser C.M."/>
            <person name="Fricke W.F."/>
        </authorList>
    </citation>
    <scope>NUCLEOTIDE SEQUENCE [LARGE SCALE GENOMIC DNA]</scope>
    <source>
        <strain evidence="1 2">NQ4076</strain>
    </source>
</reference>